<dbReference type="AlphaFoldDB" id="A0A8S9IG60"/>
<gene>
    <name evidence="1" type="ORF">F2Q68_00026289</name>
</gene>
<evidence type="ECO:0000313" key="1">
    <source>
        <dbReference type="EMBL" id="KAF2569050.1"/>
    </source>
</evidence>
<comment type="caution">
    <text evidence="1">The sequence shown here is derived from an EMBL/GenBank/DDBJ whole genome shotgun (WGS) entry which is preliminary data.</text>
</comment>
<organism evidence="1 2">
    <name type="scientific">Brassica cretica</name>
    <name type="common">Mustard</name>
    <dbReference type="NCBI Taxonomy" id="69181"/>
    <lineage>
        <taxon>Eukaryota</taxon>
        <taxon>Viridiplantae</taxon>
        <taxon>Streptophyta</taxon>
        <taxon>Embryophyta</taxon>
        <taxon>Tracheophyta</taxon>
        <taxon>Spermatophyta</taxon>
        <taxon>Magnoliopsida</taxon>
        <taxon>eudicotyledons</taxon>
        <taxon>Gunneridae</taxon>
        <taxon>Pentapetalae</taxon>
        <taxon>rosids</taxon>
        <taxon>malvids</taxon>
        <taxon>Brassicales</taxon>
        <taxon>Brassicaceae</taxon>
        <taxon>Brassiceae</taxon>
        <taxon>Brassica</taxon>
    </lineage>
</organism>
<dbReference type="EMBL" id="QGKW02001911">
    <property type="protein sequence ID" value="KAF2569050.1"/>
    <property type="molecule type" value="Genomic_DNA"/>
</dbReference>
<reference evidence="1" key="1">
    <citation type="submission" date="2019-12" db="EMBL/GenBank/DDBJ databases">
        <title>Genome sequencing and annotation of Brassica cretica.</title>
        <authorList>
            <person name="Studholme D.J."/>
            <person name="Sarris P.F."/>
        </authorList>
    </citation>
    <scope>NUCLEOTIDE SEQUENCE</scope>
    <source>
        <strain evidence="1">PFS-001/15</strain>
        <tissue evidence="1">Leaf</tissue>
    </source>
</reference>
<evidence type="ECO:0000313" key="2">
    <source>
        <dbReference type="Proteomes" id="UP000712281"/>
    </source>
</evidence>
<dbReference type="Proteomes" id="UP000712281">
    <property type="component" value="Unassembled WGS sequence"/>
</dbReference>
<name>A0A8S9IG60_BRACR</name>
<proteinExistence type="predicted"/>
<sequence>MEHQEENKWKHHVEVDGSNMWRKHAWTNHARYAEIKKKHKRVRQDKWTRQGDVFMSPVFKIPPNLRIGAVYGASRRK</sequence>
<accession>A0A8S9IG60</accession>
<protein>
    <submittedName>
        <fullName evidence="1">Uncharacterized protein</fullName>
    </submittedName>
</protein>